<organism evidence="2 3">
    <name type="scientific">Phytoactinopolyspora halophila</name>
    <dbReference type="NCBI Taxonomy" id="1981511"/>
    <lineage>
        <taxon>Bacteria</taxon>
        <taxon>Bacillati</taxon>
        <taxon>Actinomycetota</taxon>
        <taxon>Actinomycetes</taxon>
        <taxon>Jiangellales</taxon>
        <taxon>Jiangellaceae</taxon>
        <taxon>Phytoactinopolyspora</taxon>
    </lineage>
</organism>
<accession>A0A329QNQ8</accession>
<evidence type="ECO:0008006" key="4">
    <source>
        <dbReference type="Google" id="ProtNLM"/>
    </source>
</evidence>
<reference evidence="2 3" key="1">
    <citation type="submission" date="2018-06" db="EMBL/GenBank/DDBJ databases">
        <title>Phytoactinopolyspora halophila sp. nov., a novel halophilic actinomycete isolated from a saline soil in China.</title>
        <authorList>
            <person name="Tang S.-K."/>
        </authorList>
    </citation>
    <scope>NUCLEOTIDE SEQUENCE [LARGE SCALE GENOMIC DNA]</scope>
    <source>
        <strain evidence="2 3">YIM 96934</strain>
    </source>
</reference>
<feature type="region of interest" description="Disordered" evidence="1">
    <location>
        <begin position="1"/>
        <end position="28"/>
    </location>
</feature>
<sequence length="207" mass="22451">MSRDERPPRRPALRADLPDFPGDPDPADRIALAHATAAAVLKAGHGDDQNPDTTERLVHLADEVGLDELAELWRESGPGTLPGTLWSLYLLRSWLQRNGAEASRLFTAGERTAEVSTAVAGLRQPPGPDEVAELGNAILTRAFDSDFAIALERAAAFCRVVAVGRAHVADDTPPDESDRQIRLARGNLRMADELEQAAGLWRKGELH</sequence>
<gene>
    <name evidence="2" type="ORF">DPM12_11265</name>
</gene>
<name>A0A329QNQ8_9ACTN</name>
<proteinExistence type="predicted"/>
<evidence type="ECO:0000256" key="1">
    <source>
        <dbReference type="SAM" id="MobiDB-lite"/>
    </source>
</evidence>
<keyword evidence="3" id="KW-1185">Reference proteome</keyword>
<dbReference type="AlphaFoldDB" id="A0A329QNQ8"/>
<evidence type="ECO:0000313" key="3">
    <source>
        <dbReference type="Proteomes" id="UP000250462"/>
    </source>
</evidence>
<dbReference type="Proteomes" id="UP000250462">
    <property type="component" value="Unassembled WGS sequence"/>
</dbReference>
<dbReference type="EMBL" id="QMIG01000010">
    <property type="protein sequence ID" value="RAW14007.1"/>
    <property type="molecule type" value="Genomic_DNA"/>
</dbReference>
<protein>
    <recommendedName>
        <fullName evidence="4">DNA-directed RNA polymerase subunit beta</fullName>
    </recommendedName>
</protein>
<comment type="caution">
    <text evidence="2">The sequence shown here is derived from an EMBL/GenBank/DDBJ whole genome shotgun (WGS) entry which is preliminary data.</text>
</comment>
<evidence type="ECO:0000313" key="2">
    <source>
        <dbReference type="EMBL" id="RAW14007.1"/>
    </source>
</evidence>